<protein>
    <submittedName>
        <fullName evidence="12">HlyC/CorC family transporter</fullName>
    </submittedName>
</protein>
<dbReference type="InterPro" id="IPR000644">
    <property type="entry name" value="CBS_dom"/>
</dbReference>
<keyword evidence="13" id="KW-1185">Reference proteome</keyword>
<evidence type="ECO:0000259" key="10">
    <source>
        <dbReference type="PROSITE" id="PS51371"/>
    </source>
</evidence>
<evidence type="ECO:0000313" key="12">
    <source>
        <dbReference type="EMBL" id="TXB69423.1"/>
    </source>
</evidence>
<dbReference type="InterPro" id="IPR046342">
    <property type="entry name" value="CBS_dom_sf"/>
</dbReference>
<dbReference type="Pfam" id="PF00571">
    <property type="entry name" value="CBS"/>
    <property type="match status" value="1"/>
</dbReference>
<dbReference type="InterPro" id="IPR044751">
    <property type="entry name" value="Ion_transp-like_CBS"/>
</dbReference>
<dbReference type="InterPro" id="IPR002550">
    <property type="entry name" value="CNNM"/>
</dbReference>
<evidence type="ECO:0000256" key="6">
    <source>
        <dbReference type="ARBA" id="ARBA00023136"/>
    </source>
</evidence>
<proteinExistence type="predicted"/>
<sequence length="374" mass="41852">MGLLIFFFLLSIIVSFLCSVWEAVLLSITPSFVEVQYKEGTRTGQLLKVFKEDIDRPLSAILTLNTIAHTVGAIGVGAQAGEQFGDKDLIIGGLSMPFSVEALVGAVMTLAILILSEIIPKTVGANNWKRLSGFTVTSLNFIIYALYPLVWVSQFITKSLKKDKEKSVLSRADFSAMAEIGEKEGIFRSNESRIIHNLLRLNTIRTKDVMTPRTVVKAANQDRTIAEFYENNPKLQFSRIPVFAESKDHINGFVLKDEILSSIISQQGGEPLKSIMREILIINEQVPLPDLFNQLMEKREHIALVVDEFGGMGGIVTMEDVIETLLGIEIVDEQDNIEDMQMLARKNWEKRAQILGLLEEFREEAPAPPKPEEE</sequence>
<dbReference type="PROSITE" id="PS51371">
    <property type="entry name" value="CBS"/>
    <property type="match status" value="1"/>
</dbReference>
<evidence type="ECO:0000256" key="2">
    <source>
        <dbReference type="ARBA" id="ARBA00022692"/>
    </source>
</evidence>
<organism evidence="12 13">
    <name type="scientific">Phaeodactylibacter luteus</name>
    <dbReference type="NCBI Taxonomy" id="1564516"/>
    <lineage>
        <taxon>Bacteria</taxon>
        <taxon>Pseudomonadati</taxon>
        <taxon>Bacteroidota</taxon>
        <taxon>Saprospiria</taxon>
        <taxon>Saprospirales</taxon>
        <taxon>Haliscomenobacteraceae</taxon>
        <taxon>Phaeodactylibacter</taxon>
    </lineage>
</organism>
<dbReference type="PANTHER" id="PTHR22777">
    <property type="entry name" value="HEMOLYSIN-RELATED"/>
    <property type="match status" value="1"/>
</dbReference>
<evidence type="ECO:0000256" key="9">
    <source>
        <dbReference type="SAM" id="Phobius"/>
    </source>
</evidence>
<evidence type="ECO:0000256" key="8">
    <source>
        <dbReference type="PROSITE-ProRule" id="PRU01193"/>
    </source>
</evidence>
<dbReference type="EMBL" id="VOOR01000002">
    <property type="protein sequence ID" value="TXB69423.1"/>
    <property type="molecule type" value="Genomic_DNA"/>
</dbReference>
<dbReference type="PROSITE" id="PS51846">
    <property type="entry name" value="CNNM"/>
    <property type="match status" value="1"/>
</dbReference>
<keyword evidence="5 7" id="KW-0129">CBS domain</keyword>
<feature type="domain" description="CNNM transmembrane" evidence="11">
    <location>
        <begin position="1"/>
        <end position="191"/>
    </location>
</feature>
<accession>A0A5C6S4T5</accession>
<comment type="subcellular location">
    <subcellularLocation>
        <location evidence="1">Membrane</location>
        <topology evidence="1">Multi-pass membrane protein</topology>
    </subcellularLocation>
</comment>
<comment type="caution">
    <text evidence="12">The sequence shown here is derived from an EMBL/GenBank/DDBJ whole genome shotgun (WGS) entry which is preliminary data.</text>
</comment>
<dbReference type="RefSeq" id="WP_147165555.1">
    <property type="nucleotide sequence ID" value="NZ_VOOR01000002.1"/>
</dbReference>
<evidence type="ECO:0000256" key="4">
    <source>
        <dbReference type="ARBA" id="ARBA00022989"/>
    </source>
</evidence>
<keyword evidence="4 8" id="KW-1133">Transmembrane helix</keyword>
<evidence type="ECO:0000259" key="11">
    <source>
        <dbReference type="PROSITE" id="PS51846"/>
    </source>
</evidence>
<gene>
    <name evidence="12" type="ORF">FRY97_01030</name>
</gene>
<name>A0A5C6S4T5_9BACT</name>
<dbReference type="SUPFAM" id="SSF54631">
    <property type="entry name" value="CBS-domain pair"/>
    <property type="match status" value="1"/>
</dbReference>
<dbReference type="Gene3D" id="3.10.580.10">
    <property type="entry name" value="CBS-domain"/>
    <property type="match status" value="1"/>
</dbReference>
<keyword evidence="2 8" id="KW-0812">Transmembrane</keyword>
<feature type="domain" description="CBS" evidence="10">
    <location>
        <begin position="275"/>
        <end position="333"/>
    </location>
</feature>
<dbReference type="AlphaFoldDB" id="A0A5C6S4T5"/>
<dbReference type="GO" id="GO:0005886">
    <property type="term" value="C:plasma membrane"/>
    <property type="evidence" value="ECO:0007669"/>
    <property type="project" value="TreeGrafter"/>
</dbReference>
<keyword evidence="3" id="KW-0677">Repeat</keyword>
<keyword evidence="6 8" id="KW-0472">Membrane</keyword>
<evidence type="ECO:0000256" key="5">
    <source>
        <dbReference type="ARBA" id="ARBA00023122"/>
    </source>
</evidence>
<reference evidence="12 13" key="1">
    <citation type="submission" date="2019-08" db="EMBL/GenBank/DDBJ databases">
        <title>Genome of Phaeodactylibacter luteus.</title>
        <authorList>
            <person name="Bowman J.P."/>
        </authorList>
    </citation>
    <scope>NUCLEOTIDE SEQUENCE [LARGE SCALE GENOMIC DNA]</scope>
    <source>
        <strain evidence="12 13">KCTC 42180</strain>
    </source>
</reference>
<dbReference type="Pfam" id="PF01595">
    <property type="entry name" value="CNNM"/>
    <property type="match status" value="1"/>
</dbReference>
<dbReference type="OrthoDB" id="9798188at2"/>
<feature type="transmembrane region" description="Helical" evidence="9">
    <location>
        <begin position="102"/>
        <end position="119"/>
    </location>
</feature>
<dbReference type="PANTHER" id="PTHR22777:SF4">
    <property type="entry name" value="UPF0053 PROTEIN SLL1254"/>
    <property type="match status" value="1"/>
</dbReference>
<dbReference type="Proteomes" id="UP000321580">
    <property type="component" value="Unassembled WGS sequence"/>
</dbReference>
<evidence type="ECO:0000256" key="3">
    <source>
        <dbReference type="ARBA" id="ARBA00022737"/>
    </source>
</evidence>
<dbReference type="CDD" id="cd04590">
    <property type="entry name" value="CBS_pair_CorC_HlyC_assoc"/>
    <property type="match status" value="1"/>
</dbReference>
<evidence type="ECO:0000256" key="1">
    <source>
        <dbReference type="ARBA" id="ARBA00004141"/>
    </source>
</evidence>
<evidence type="ECO:0000313" key="13">
    <source>
        <dbReference type="Proteomes" id="UP000321580"/>
    </source>
</evidence>
<feature type="transmembrane region" description="Helical" evidence="9">
    <location>
        <begin position="131"/>
        <end position="152"/>
    </location>
</feature>
<evidence type="ECO:0000256" key="7">
    <source>
        <dbReference type="PROSITE-ProRule" id="PRU00703"/>
    </source>
</evidence>